<name>A0ABN2Z8L0_9ACTN</name>
<organism evidence="5 6">
    <name type="scientific">Nocardioides koreensis</name>
    <dbReference type="NCBI Taxonomy" id="433651"/>
    <lineage>
        <taxon>Bacteria</taxon>
        <taxon>Bacillati</taxon>
        <taxon>Actinomycetota</taxon>
        <taxon>Actinomycetes</taxon>
        <taxon>Propionibacteriales</taxon>
        <taxon>Nocardioidaceae</taxon>
        <taxon>Nocardioides</taxon>
    </lineage>
</organism>
<feature type="domain" description="ABC transporter" evidence="4">
    <location>
        <begin position="21"/>
        <end position="248"/>
    </location>
</feature>
<evidence type="ECO:0000313" key="5">
    <source>
        <dbReference type="EMBL" id="GAA2138405.1"/>
    </source>
</evidence>
<dbReference type="InterPro" id="IPR017911">
    <property type="entry name" value="MacB-like_ATP-bd"/>
</dbReference>
<dbReference type="InterPro" id="IPR003593">
    <property type="entry name" value="AAA+_ATPase"/>
</dbReference>
<dbReference type="Pfam" id="PF00005">
    <property type="entry name" value="ABC_tran"/>
    <property type="match status" value="1"/>
</dbReference>
<dbReference type="RefSeq" id="WP_344147445.1">
    <property type="nucleotide sequence ID" value="NZ_BAAAQR010000001.1"/>
</dbReference>
<protein>
    <submittedName>
        <fullName evidence="5">ABC transporter ATP-binding protein</fullName>
    </submittedName>
</protein>
<keyword evidence="3 5" id="KW-0067">ATP-binding</keyword>
<dbReference type="InterPro" id="IPR003439">
    <property type="entry name" value="ABC_transporter-like_ATP-bd"/>
</dbReference>
<keyword evidence="1" id="KW-0813">Transport</keyword>
<gene>
    <name evidence="5" type="ORF">GCM10009844_06390</name>
</gene>
<dbReference type="InterPro" id="IPR017871">
    <property type="entry name" value="ABC_transporter-like_CS"/>
</dbReference>
<dbReference type="CDD" id="cd03255">
    <property type="entry name" value="ABC_MJ0796_LolCDE_FtsE"/>
    <property type="match status" value="1"/>
</dbReference>
<keyword evidence="2" id="KW-0547">Nucleotide-binding</keyword>
<evidence type="ECO:0000256" key="1">
    <source>
        <dbReference type="ARBA" id="ARBA00022448"/>
    </source>
</evidence>
<dbReference type="PROSITE" id="PS50893">
    <property type="entry name" value="ABC_TRANSPORTER_2"/>
    <property type="match status" value="1"/>
</dbReference>
<dbReference type="Proteomes" id="UP001501771">
    <property type="component" value="Unassembled WGS sequence"/>
</dbReference>
<evidence type="ECO:0000256" key="2">
    <source>
        <dbReference type="ARBA" id="ARBA00022741"/>
    </source>
</evidence>
<dbReference type="SUPFAM" id="SSF52540">
    <property type="entry name" value="P-loop containing nucleoside triphosphate hydrolases"/>
    <property type="match status" value="1"/>
</dbReference>
<accession>A0ABN2Z8L0</accession>
<dbReference type="PROSITE" id="PS00211">
    <property type="entry name" value="ABC_TRANSPORTER_1"/>
    <property type="match status" value="1"/>
</dbReference>
<dbReference type="Gene3D" id="3.40.50.300">
    <property type="entry name" value="P-loop containing nucleotide triphosphate hydrolases"/>
    <property type="match status" value="1"/>
</dbReference>
<dbReference type="InterPro" id="IPR027417">
    <property type="entry name" value="P-loop_NTPase"/>
</dbReference>
<comment type="caution">
    <text evidence="5">The sequence shown here is derived from an EMBL/GenBank/DDBJ whole genome shotgun (WGS) entry which is preliminary data.</text>
</comment>
<sequence length="248" mass="25900">MNGPQPEPGTGAASDPIAPLLSARAVHKTFGATPALRAASLDLYAGEVVAVTGRSGSGKSTLLHCLAGVTVPDTGTIVYDGQRLDQLPTDDRSRLRRRHFGLVLQFGQLVPELTAAENVAIPLLLERRRRASAQAAAMEWLDRLEVADVADARPAAMSGGQAQRVAIARALVTSPRVVFADEPTGALDTVTGDLALQVLLSATRETGAALVLVTHDNRVAAAAEREVVLRDGTVDVPATAGRPESGRP</sequence>
<evidence type="ECO:0000256" key="3">
    <source>
        <dbReference type="ARBA" id="ARBA00022840"/>
    </source>
</evidence>
<reference evidence="5 6" key="1">
    <citation type="journal article" date="2019" name="Int. J. Syst. Evol. Microbiol.">
        <title>The Global Catalogue of Microorganisms (GCM) 10K type strain sequencing project: providing services to taxonomists for standard genome sequencing and annotation.</title>
        <authorList>
            <consortium name="The Broad Institute Genomics Platform"/>
            <consortium name="The Broad Institute Genome Sequencing Center for Infectious Disease"/>
            <person name="Wu L."/>
            <person name="Ma J."/>
        </authorList>
    </citation>
    <scope>NUCLEOTIDE SEQUENCE [LARGE SCALE GENOMIC DNA]</scope>
    <source>
        <strain evidence="5 6">JCM 16022</strain>
    </source>
</reference>
<dbReference type="PANTHER" id="PTHR24220:SF685">
    <property type="entry name" value="ABC TRANSPORTER RELATED"/>
    <property type="match status" value="1"/>
</dbReference>
<evidence type="ECO:0000259" key="4">
    <source>
        <dbReference type="PROSITE" id="PS50893"/>
    </source>
</evidence>
<evidence type="ECO:0000313" key="6">
    <source>
        <dbReference type="Proteomes" id="UP001501771"/>
    </source>
</evidence>
<dbReference type="InterPro" id="IPR015854">
    <property type="entry name" value="ABC_transpr_LolD-like"/>
</dbReference>
<dbReference type="PANTHER" id="PTHR24220">
    <property type="entry name" value="IMPORT ATP-BINDING PROTEIN"/>
    <property type="match status" value="1"/>
</dbReference>
<keyword evidence="6" id="KW-1185">Reference proteome</keyword>
<dbReference type="EMBL" id="BAAAQR010000001">
    <property type="protein sequence ID" value="GAA2138405.1"/>
    <property type="molecule type" value="Genomic_DNA"/>
</dbReference>
<proteinExistence type="predicted"/>
<dbReference type="GO" id="GO:0005524">
    <property type="term" value="F:ATP binding"/>
    <property type="evidence" value="ECO:0007669"/>
    <property type="project" value="UniProtKB-KW"/>
</dbReference>
<dbReference type="SMART" id="SM00382">
    <property type="entry name" value="AAA"/>
    <property type="match status" value="1"/>
</dbReference>